<dbReference type="CDD" id="cd16936">
    <property type="entry name" value="HATPase_RsbW-like"/>
    <property type="match status" value="1"/>
</dbReference>
<name>A0ABN3I9K6_9ACTN</name>
<dbReference type="Proteomes" id="UP001501231">
    <property type="component" value="Unassembled WGS sequence"/>
</dbReference>
<dbReference type="SUPFAM" id="SSF55874">
    <property type="entry name" value="ATPase domain of HSP90 chaperone/DNA topoisomerase II/histidine kinase"/>
    <property type="match status" value="1"/>
</dbReference>
<evidence type="ECO:0000313" key="3">
    <source>
        <dbReference type="EMBL" id="GAA2398466.1"/>
    </source>
</evidence>
<gene>
    <name evidence="3" type="ORF">GCM10010191_01490</name>
</gene>
<dbReference type="PANTHER" id="PTHR35526:SF3">
    <property type="entry name" value="ANTI-SIGMA-F FACTOR RSBW"/>
    <property type="match status" value="1"/>
</dbReference>
<protein>
    <recommendedName>
        <fullName evidence="2">Histidine kinase/HSP90-like ATPase domain-containing protein</fullName>
    </recommendedName>
</protein>
<keyword evidence="1" id="KW-0808">Transferase</keyword>
<reference evidence="3 4" key="1">
    <citation type="journal article" date="2019" name="Int. J. Syst. Evol. Microbiol.">
        <title>The Global Catalogue of Microorganisms (GCM) 10K type strain sequencing project: providing services to taxonomists for standard genome sequencing and annotation.</title>
        <authorList>
            <consortium name="The Broad Institute Genomics Platform"/>
            <consortium name="The Broad Institute Genome Sequencing Center for Infectious Disease"/>
            <person name="Wu L."/>
            <person name="Ma J."/>
        </authorList>
    </citation>
    <scope>NUCLEOTIDE SEQUENCE [LARGE SCALE GENOMIC DNA]</scope>
    <source>
        <strain evidence="3 4">JCM 3325</strain>
    </source>
</reference>
<keyword evidence="4" id="KW-1185">Reference proteome</keyword>
<dbReference type="EMBL" id="BAAARW010000001">
    <property type="protein sequence ID" value="GAA2398466.1"/>
    <property type="molecule type" value="Genomic_DNA"/>
</dbReference>
<proteinExistence type="predicted"/>
<sequence length="132" mass="13761">MERLGDRLLLPGRPGAAGDGRAVRLAVRERAAKVVGAPGVLDDIELMTSEAIANAVLHGSGAIRIAVATDGRRVRVEVRDDGPACGRADPARHGVDHGRGLAVIDALATEWALEYASCGTHLWFVVDPPPGA</sequence>
<comment type="caution">
    <text evidence="3">The sequence shown here is derived from an EMBL/GenBank/DDBJ whole genome shotgun (WGS) entry which is preliminary data.</text>
</comment>
<accession>A0ABN3I9K6</accession>
<keyword evidence="1" id="KW-0418">Kinase</keyword>
<dbReference type="InterPro" id="IPR036890">
    <property type="entry name" value="HATPase_C_sf"/>
</dbReference>
<organism evidence="3 4">
    <name type="scientific">Actinomadura vinacea</name>
    <dbReference type="NCBI Taxonomy" id="115336"/>
    <lineage>
        <taxon>Bacteria</taxon>
        <taxon>Bacillati</taxon>
        <taxon>Actinomycetota</taxon>
        <taxon>Actinomycetes</taxon>
        <taxon>Streptosporangiales</taxon>
        <taxon>Thermomonosporaceae</taxon>
        <taxon>Actinomadura</taxon>
    </lineage>
</organism>
<dbReference type="InterPro" id="IPR050267">
    <property type="entry name" value="Anti-sigma-factor_SerPK"/>
</dbReference>
<evidence type="ECO:0000259" key="2">
    <source>
        <dbReference type="Pfam" id="PF13581"/>
    </source>
</evidence>
<dbReference type="Gene3D" id="3.30.565.10">
    <property type="entry name" value="Histidine kinase-like ATPase, C-terminal domain"/>
    <property type="match status" value="1"/>
</dbReference>
<feature type="domain" description="Histidine kinase/HSP90-like ATPase" evidence="2">
    <location>
        <begin position="21"/>
        <end position="124"/>
    </location>
</feature>
<keyword evidence="1" id="KW-0723">Serine/threonine-protein kinase</keyword>
<dbReference type="PANTHER" id="PTHR35526">
    <property type="entry name" value="ANTI-SIGMA-F FACTOR RSBW-RELATED"/>
    <property type="match status" value="1"/>
</dbReference>
<dbReference type="InterPro" id="IPR003594">
    <property type="entry name" value="HATPase_dom"/>
</dbReference>
<dbReference type="Pfam" id="PF13581">
    <property type="entry name" value="HATPase_c_2"/>
    <property type="match status" value="1"/>
</dbReference>
<evidence type="ECO:0000256" key="1">
    <source>
        <dbReference type="ARBA" id="ARBA00022527"/>
    </source>
</evidence>
<evidence type="ECO:0000313" key="4">
    <source>
        <dbReference type="Proteomes" id="UP001501231"/>
    </source>
</evidence>